<dbReference type="EMBL" id="QXED01000003">
    <property type="protein sequence ID" value="RIV23986.1"/>
    <property type="molecule type" value="Genomic_DNA"/>
</dbReference>
<name>A0A418MCD7_9BACT</name>
<organism evidence="2 3">
    <name type="scientific">Fibrisoma montanum</name>
    <dbReference type="NCBI Taxonomy" id="2305895"/>
    <lineage>
        <taxon>Bacteria</taxon>
        <taxon>Pseudomonadati</taxon>
        <taxon>Bacteroidota</taxon>
        <taxon>Cytophagia</taxon>
        <taxon>Cytophagales</taxon>
        <taxon>Spirosomataceae</taxon>
        <taxon>Fibrisoma</taxon>
    </lineage>
</organism>
<keyword evidence="3" id="KW-1185">Reference proteome</keyword>
<gene>
    <name evidence="2" type="ORF">DYU11_13565</name>
</gene>
<sequence>MIGWMKVYNFKGAKKPLQVDAKLYSVNQLSICDTFANWIQTSYIPKGGLGDVRRTALEKLGLYNQNKAALPQSYGAVAKIYTFLKYDKGKMVPENNLGLNWSIMANAVPGWEASDISSPTQYYFTMPSFESEPGYETQQKIHDLSTNSNVNPYISFWVKNLEAGGGTDYVLLCKDNRSPFIQLKKGEYLRLLEQVIPRVYEIEKKKLYEREQGDQKRAEPFVKILDDKQRTRLANLERLKEKYKDRLAEIALVNAQPSLTDLDTKRDVFSNGYITDAESTSGRMPVYKVDPAMAELCKKDQPQWILVSWWWSPNQPVEKHLHESIVNNFNFGHLYNFFFAPEKVKGQPYKPLRSPTYKEAVVFTDESEQSKKIKADKTVFFFDDFSTTPVGKKPNGWSSKLNAEGKPCLVAMLDGEPGNWAELKGNESFVPTRLKGPLPQNFTISYDVVVPQNFTWGGKPLAIRLSKETSSENTQSFLNVSIRPGFSGREGEVEIEPKFPSTPGYLNTSKYFPAPGFSNNKKNNRITVTIKKKEEDLQVFIDQRKIAEYNKAIPAGLLLNTLSFTHGRSDKETEKYYVSNIKIIKE</sequence>
<evidence type="ECO:0000256" key="1">
    <source>
        <dbReference type="SAM" id="Coils"/>
    </source>
</evidence>
<feature type="coiled-coil region" evidence="1">
    <location>
        <begin position="226"/>
        <end position="256"/>
    </location>
</feature>
<evidence type="ECO:0000313" key="2">
    <source>
        <dbReference type="EMBL" id="RIV23986.1"/>
    </source>
</evidence>
<evidence type="ECO:0000313" key="3">
    <source>
        <dbReference type="Proteomes" id="UP000283523"/>
    </source>
</evidence>
<dbReference type="AlphaFoldDB" id="A0A418MCD7"/>
<proteinExistence type="predicted"/>
<accession>A0A418MCD7</accession>
<keyword evidence="1" id="KW-0175">Coiled coil</keyword>
<protein>
    <submittedName>
        <fullName evidence="2">Uncharacterized protein</fullName>
    </submittedName>
</protein>
<dbReference type="Proteomes" id="UP000283523">
    <property type="component" value="Unassembled WGS sequence"/>
</dbReference>
<comment type="caution">
    <text evidence="2">The sequence shown here is derived from an EMBL/GenBank/DDBJ whole genome shotgun (WGS) entry which is preliminary data.</text>
</comment>
<reference evidence="2 3" key="1">
    <citation type="submission" date="2018-08" db="EMBL/GenBank/DDBJ databases">
        <title>Fibrisoma montanum sp. nov., isolated from Danxia mountain soil.</title>
        <authorList>
            <person name="Huang Y."/>
        </authorList>
    </citation>
    <scope>NUCLEOTIDE SEQUENCE [LARGE SCALE GENOMIC DNA]</scope>
    <source>
        <strain evidence="2 3">HYT19</strain>
    </source>
</reference>